<sequence>IAQGHVTDRPRGDETAQGHAKDHPPGDGIATGLPAIVPSLVTDPHLRIASAPSRARDPGIESQGHVPSLTSAPSRVPNPAEDPGRGRPRNAPNHVPGRGLSAAPRLPPHLQKIALKTLKANLTAATKVTHCY</sequence>
<evidence type="ECO:0000313" key="2">
    <source>
        <dbReference type="EMBL" id="JAG65228.1"/>
    </source>
</evidence>
<feature type="non-terminal residue" evidence="2">
    <location>
        <position position="1"/>
    </location>
</feature>
<name>A0A0K8TI06_LYGHE</name>
<feature type="compositionally biased region" description="Basic and acidic residues" evidence="1">
    <location>
        <begin position="1"/>
        <end position="25"/>
    </location>
</feature>
<dbReference type="EMBL" id="GBRD01000593">
    <property type="protein sequence ID" value="JAG65228.1"/>
    <property type="molecule type" value="Transcribed_RNA"/>
</dbReference>
<reference evidence="2" key="1">
    <citation type="submission" date="2014-09" db="EMBL/GenBank/DDBJ databases">
        <authorList>
            <person name="Magalhaes I.L.F."/>
            <person name="Oliveira U."/>
            <person name="Santos F.R."/>
            <person name="Vidigal T.H.D.A."/>
            <person name="Brescovit A.D."/>
            <person name="Santos A.J."/>
        </authorList>
    </citation>
    <scope>NUCLEOTIDE SEQUENCE</scope>
</reference>
<dbReference type="AlphaFoldDB" id="A0A0K8TI06"/>
<evidence type="ECO:0000256" key="1">
    <source>
        <dbReference type="SAM" id="MobiDB-lite"/>
    </source>
</evidence>
<proteinExistence type="predicted"/>
<accession>A0A0K8TI06</accession>
<feature type="region of interest" description="Disordered" evidence="1">
    <location>
        <begin position="1"/>
        <end position="108"/>
    </location>
</feature>
<organism evidence="2">
    <name type="scientific">Lygus hesperus</name>
    <name type="common">Western plant bug</name>
    <dbReference type="NCBI Taxonomy" id="30085"/>
    <lineage>
        <taxon>Eukaryota</taxon>
        <taxon>Metazoa</taxon>
        <taxon>Ecdysozoa</taxon>
        <taxon>Arthropoda</taxon>
        <taxon>Hexapoda</taxon>
        <taxon>Insecta</taxon>
        <taxon>Pterygota</taxon>
        <taxon>Neoptera</taxon>
        <taxon>Paraneoptera</taxon>
        <taxon>Hemiptera</taxon>
        <taxon>Heteroptera</taxon>
        <taxon>Panheteroptera</taxon>
        <taxon>Cimicomorpha</taxon>
        <taxon>Miridae</taxon>
        <taxon>Mirini</taxon>
        <taxon>Lygus</taxon>
    </lineage>
</organism>
<protein>
    <submittedName>
        <fullName evidence="2">Uncharacterized protein</fullName>
    </submittedName>
</protein>